<dbReference type="GO" id="GO:0006782">
    <property type="term" value="P:protoporphyrinogen IX biosynthetic process"/>
    <property type="evidence" value="ECO:0007669"/>
    <property type="project" value="UniProtKB-UniRule"/>
</dbReference>
<feature type="region of interest" description="Disordered" evidence="12">
    <location>
        <begin position="19"/>
        <end position="40"/>
    </location>
</feature>
<dbReference type="EMBL" id="JAAQHG020000030">
    <property type="protein sequence ID" value="KAL1583951.1"/>
    <property type="molecule type" value="Genomic_DNA"/>
</dbReference>
<evidence type="ECO:0000256" key="5">
    <source>
        <dbReference type="ARBA" id="ARBA00022630"/>
    </source>
</evidence>
<dbReference type="Gene3D" id="3.50.50.60">
    <property type="entry name" value="FAD/NAD(P)-binding domain"/>
    <property type="match status" value="1"/>
</dbReference>
<sequence length="614" mass="68735">MLRRRHGLSTAATALRSLAPSKLPPSTLSENARRHASNASHSHDIAVLGAGITGLATAYFLSKQLPRAKITLYESAPRIGGWLDSSRVDVPGEGGGNVLFEKGPRTLRPAQNGVLAAMLIQELGLENETIFTQNTSPAATNRFLFYPDRLVKMPHPSYGFWENFQNIWSEPVFDRILPSLFWEVWKDPRDESVRDESIGDFFERRFSRTVVERILSGMIHGIYAGDVYKLSARSLFPRPFRDEVTHGGVIQGAAKARTEGLETTKREMEFLNEMKAYKWDARLRRVLRDTSVFTFRDGLGMLVDRLARSLWEAGNVDIQTSTPVKALKLADDKTGVEVTTFKSPDPVRHDTVVSALSPAHLNALAPPNTTLAPDTPSVTVMTVNLYYSQPNMHPPGFGYLIPLATPFEENPERALGVVFDTAYSPSEADTDTSQWNINDMEQLTREREAGRMINVNDFAWHNFPSKPVVQDTVHARGTKVTVMLGGHWWDGWPAYPSEKEGLEMARSVLSRQLLIHQQPQAWSVNLQKDCIPQYTVGHDERLKQAHAGLARQYQGRLRVAGNWMKGVGVNDCLRSAWDVVKGIREGTDGTGLEHVGNEEYVKLKPVRVDRGKEE</sequence>
<dbReference type="InterPro" id="IPR036188">
    <property type="entry name" value="FAD/NAD-bd_sf"/>
</dbReference>
<evidence type="ECO:0000256" key="2">
    <source>
        <dbReference type="ARBA" id="ARBA00005073"/>
    </source>
</evidence>
<dbReference type="GeneID" id="96008880"/>
<comment type="subcellular location">
    <subcellularLocation>
        <location evidence="11">Mitochondrion inner membrane</location>
    </subcellularLocation>
</comment>
<protein>
    <recommendedName>
        <fullName evidence="4 11">Protoporphyrinogen oxidase</fullName>
        <ecNumber evidence="4 11">1.3.3.4</ecNumber>
    </recommendedName>
</protein>
<comment type="catalytic activity">
    <reaction evidence="10 11">
        <text>protoporphyrinogen IX + 3 O2 = protoporphyrin IX + 3 H2O2</text>
        <dbReference type="Rhea" id="RHEA:25576"/>
        <dbReference type="ChEBI" id="CHEBI:15379"/>
        <dbReference type="ChEBI" id="CHEBI:16240"/>
        <dbReference type="ChEBI" id="CHEBI:57306"/>
        <dbReference type="ChEBI" id="CHEBI:57307"/>
        <dbReference type="EC" id="1.3.3.4"/>
    </reaction>
</comment>
<evidence type="ECO:0000256" key="11">
    <source>
        <dbReference type="RuleBase" id="RU367069"/>
    </source>
</evidence>
<dbReference type="Pfam" id="PF01593">
    <property type="entry name" value="Amino_oxidase"/>
    <property type="match status" value="1"/>
</dbReference>
<proteinExistence type="inferred from homology"/>
<dbReference type="SUPFAM" id="SSF54373">
    <property type="entry name" value="FAD-linked reductases, C-terminal domain"/>
    <property type="match status" value="2"/>
</dbReference>
<keyword evidence="7 11" id="KW-0560">Oxidoreductase</keyword>
<dbReference type="InterPro" id="IPR002937">
    <property type="entry name" value="Amino_oxidase"/>
</dbReference>
<keyword evidence="5 11" id="KW-0285">Flavoprotein</keyword>
<comment type="pathway">
    <text evidence="2 11">Porphyrin-containing compound metabolism; protoporphyrin-IX biosynthesis; protoporphyrin-IX from protoporphyrinogen-IX: step 1/1.</text>
</comment>
<dbReference type="AlphaFoldDB" id="A0AB34KIV1"/>
<organism evidence="14 15">
    <name type="scientific">Cladosporium halotolerans</name>
    <dbReference type="NCBI Taxonomy" id="1052096"/>
    <lineage>
        <taxon>Eukaryota</taxon>
        <taxon>Fungi</taxon>
        <taxon>Dikarya</taxon>
        <taxon>Ascomycota</taxon>
        <taxon>Pezizomycotina</taxon>
        <taxon>Dothideomycetes</taxon>
        <taxon>Dothideomycetidae</taxon>
        <taxon>Cladosporiales</taxon>
        <taxon>Cladosporiaceae</taxon>
        <taxon>Cladosporium</taxon>
    </lineage>
</organism>
<dbReference type="SUPFAM" id="SSF51905">
    <property type="entry name" value="FAD/NAD(P)-binding domain"/>
    <property type="match status" value="1"/>
</dbReference>
<dbReference type="NCBIfam" id="TIGR00562">
    <property type="entry name" value="proto_IX_ox"/>
    <property type="match status" value="1"/>
</dbReference>
<dbReference type="Proteomes" id="UP000803884">
    <property type="component" value="Unassembled WGS sequence"/>
</dbReference>
<evidence type="ECO:0000256" key="4">
    <source>
        <dbReference type="ARBA" id="ARBA00012867"/>
    </source>
</evidence>
<keyword evidence="9 11" id="KW-0627">Porphyrin biosynthesis</keyword>
<keyword evidence="8 11" id="KW-0350">Heme biosynthesis</keyword>
<comment type="caution">
    <text evidence="14">The sequence shown here is derived from an EMBL/GenBank/DDBJ whole genome shotgun (WGS) entry which is preliminary data.</text>
</comment>
<keyword evidence="15" id="KW-1185">Reference proteome</keyword>
<keyword evidence="6 11" id="KW-0274">FAD</keyword>
<name>A0AB34KIV1_9PEZI</name>
<evidence type="ECO:0000256" key="3">
    <source>
        <dbReference type="ARBA" id="ARBA00010551"/>
    </source>
</evidence>
<evidence type="ECO:0000259" key="13">
    <source>
        <dbReference type="Pfam" id="PF01593"/>
    </source>
</evidence>
<comment type="function">
    <text evidence="1 11">Catalyzes the 6-electron oxidation of protoporphyrinogen-IX to form protoporphyrin-IX.</text>
</comment>
<comment type="similarity">
    <text evidence="3 11">Belongs to the protoporphyrinogen/coproporphyrinogen oxidase family. Protoporphyrinogen oxidase subfamily.</text>
</comment>
<reference evidence="14 15" key="1">
    <citation type="journal article" date="2020" name="Microbiol. Resour. Announc.">
        <title>Draft Genome Sequence of a Cladosporium Species Isolated from the Mesophotic Ascidian Didemnum maculosum.</title>
        <authorList>
            <person name="Gioti A."/>
            <person name="Siaperas R."/>
            <person name="Nikolaivits E."/>
            <person name="Le Goff G."/>
            <person name="Ouazzani J."/>
            <person name="Kotoulas G."/>
            <person name="Topakas E."/>
        </authorList>
    </citation>
    <scope>NUCLEOTIDE SEQUENCE [LARGE SCALE GENOMIC DNA]</scope>
    <source>
        <strain evidence="14 15">TM138-S3</strain>
    </source>
</reference>
<evidence type="ECO:0000256" key="7">
    <source>
        <dbReference type="ARBA" id="ARBA00023002"/>
    </source>
</evidence>
<gene>
    <name evidence="14" type="ORF">WHR41_07437</name>
</gene>
<dbReference type="GO" id="GO:0004729">
    <property type="term" value="F:oxygen-dependent protoporphyrinogen oxidase activity"/>
    <property type="evidence" value="ECO:0007669"/>
    <property type="project" value="UniProtKB-UniRule"/>
</dbReference>
<dbReference type="EC" id="1.3.3.4" evidence="4 11"/>
<evidence type="ECO:0000256" key="8">
    <source>
        <dbReference type="ARBA" id="ARBA00023133"/>
    </source>
</evidence>
<evidence type="ECO:0000256" key="1">
    <source>
        <dbReference type="ARBA" id="ARBA00002600"/>
    </source>
</evidence>
<dbReference type="RefSeq" id="XP_069227057.1">
    <property type="nucleotide sequence ID" value="XM_069376042.1"/>
</dbReference>
<evidence type="ECO:0000256" key="10">
    <source>
        <dbReference type="ARBA" id="ARBA00047554"/>
    </source>
</evidence>
<evidence type="ECO:0000313" key="14">
    <source>
        <dbReference type="EMBL" id="KAL1583951.1"/>
    </source>
</evidence>
<comment type="cofactor">
    <cofactor evidence="11">
        <name>FAD</name>
        <dbReference type="ChEBI" id="CHEBI:57692"/>
    </cofactor>
    <text evidence="11">Binds 1 FAD per subunit.</text>
</comment>
<dbReference type="PANTHER" id="PTHR42923:SF3">
    <property type="entry name" value="PROTOPORPHYRINOGEN OXIDASE"/>
    <property type="match status" value="1"/>
</dbReference>
<evidence type="ECO:0000256" key="12">
    <source>
        <dbReference type="SAM" id="MobiDB-lite"/>
    </source>
</evidence>
<dbReference type="InterPro" id="IPR050464">
    <property type="entry name" value="Zeta_carotene_desat/Oxidored"/>
</dbReference>
<dbReference type="GO" id="GO:0005743">
    <property type="term" value="C:mitochondrial inner membrane"/>
    <property type="evidence" value="ECO:0007669"/>
    <property type="project" value="UniProtKB-SubCell"/>
</dbReference>
<dbReference type="InterPro" id="IPR004572">
    <property type="entry name" value="Protoporphyrinogen_oxidase"/>
</dbReference>
<evidence type="ECO:0000256" key="9">
    <source>
        <dbReference type="ARBA" id="ARBA00023244"/>
    </source>
</evidence>
<evidence type="ECO:0000256" key="6">
    <source>
        <dbReference type="ARBA" id="ARBA00022827"/>
    </source>
</evidence>
<feature type="domain" description="Amine oxidase" evidence="13">
    <location>
        <begin position="52"/>
        <end position="580"/>
    </location>
</feature>
<accession>A0AB34KIV1</accession>
<dbReference type="PANTHER" id="PTHR42923">
    <property type="entry name" value="PROTOPORPHYRINOGEN OXIDASE"/>
    <property type="match status" value="1"/>
</dbReference>
<evidence type="ECO:0000313" key="15">
    <source>
        <dbReference type="Proteomes" id="UP000803884"/>
    </source>
</evidence>